<evidence type="ECO:0000256" key="12">
    <source>
        <dbReference type="ARBA" id="ARBA00033140"/>
    </source>
</evidence>
<evidence type="ECO:0000256" key="10">
    <source>
        <dbReference type="ARBA" id="ARBA00023027"/>
    </source>
</evidence>
<keyword evidence="7" id="KW-0548">Nucleotidyltransferase</keyword>
<evidence type="ECO:0000256" key="7">
    <source>
        <dbReference type="ARBA" id="ARBA00022695"/>
    </source>
</evidence>
<dbReference type="GO" id="GO:0009435">
    <property type="term" value="P:NAD+ biosynthetic process"/>
    <property type="evidence" value="ECO:0007669"/>
    <property type="project" value="InterPro"/>
</dbReference>
<evidence type="ECO:0000256" key="4">
    <source>
        <dbReference type="ARBA" id="ARBA00012389"/>
    </source>
</evidence>
<organism evidence="17 18">
    <name type="scientific">Candidatus Infernicultor aquiphilus</name>
    <dbReference type="NCBI Taxonomy" id="1805029"/>
    <lineage>
        <taxon>Bacteria</taxon>
        <taxon>Pseudomonadati</taxon>
        <taxon>Atribacterota</taxon>
        <taxon>Candidatus Phoenicimicrobiia</taxon>
        <taxon>Candidatus Pheonicimicrobiales</taxon>
        <taxon>Candidatus Phoenicimicrobiaceae</taxon>
        <taxon>Candidatus Infernicultor</taxon>
    </lineage>
</organism>
<dbReference type="EC" id="2.7.7.18" evidence="4"/>
<dbReference type="Gene3D" id="3.40.50.620">
    <property type="entry name" value="HUPs"/>
    <property type="match status" value="1"/>
</dbReference>
<feature type="coiled-coil region" evidence="15">
    <location>
        <begin position="1570"/>
        <end position="1597"/>
    </location>
</feature>
<comment type="caution">
    <text evidence="17">The sequence shown here is derived from an EMBL/GenBank/DDBJ whole genome shotgun (WGS) entry which is preliminary data.</text>
</comment>
<dbReference type="InterPro" id="IPR004821">
    <property type="entry name" value="Cyt_trans-like"/>
</dbReference>
<evidence type="ECO:0000256" key="9">
    <source>
        <dbReference type="ARBA" id="ARBA00022840"/>
    </source>
</evidence>
<dbReference type="Gene3D" id="1.25.10.10">
    <property type="entry name" value="Leucine-rich Repeat Variant"/>
    <property type="match status" value="1"/>
</dbReference>
<feature type="domain" description="Cytidyltransferase-like" evidence="16">
    <location>
        <begin position="927"/>
        <end position="1093"/>
    </location>
</feature>
<keyword evidence="10" id="KW-0520">NAD</keyword>
<dbReference type="Pfam" id="PF01467">
    <property type="entry name" value="CTP_transf_like"/>
    <property type="match status" value="1"/>
</dbReference>
<dbReference type="GO" id="GO:0005524">
    <property type="term" value="F:ATP binding"/>
    <property type="evidence" value="ECO:0007669"/>
    <property type="project" value="UniProtKB-KW"/>
</dbReference>
<evidence type="ECO:0000256" key="1">
    <source>
        <dbReference type="ARBA" id="ARBA00002324"/>
    </source>
</evidence>
<evidence type="ECO:0000256" key="15">
    <source>
        <dbReference type="SAM" id="Coils"/>
    </source>
</evidence>
<dbReference type="Proteomes" id="UP000231493">
    <property type="component" value="Unassembled WGS sequence"/>
</dbReference>
<comment type="pathway">
    <text evidence="2">Cofactor biosynthesis; NAD(+) biosynthesis; deamido-NAD(+) from nicotinate D-ribonucleotide: step 1/1.</text>
</comment>
<evidence type="ECO:0000256" key="5">
    <source>
        <dbReference type="ARBA" id="ARBA00022642"/>
    </source>
</evidence>
<reference evidence="18" key="1">
    <citation type="submission" date="2017-09" db="EMBL/GenBank/DDBJ databases">
        <title>Depth-based differentiation of microbial function through sediment-hosted aquifers and enrichment of novel symbionts in the deep terrestrial subsurface.</title>
        <authorList>
            <person name="Probst A.J."/>
            <person name="Ladd B."/>
            <person name="Jarett J.K."/>
            <person name="Geller-Mcgrath D.E."/>
            <person name="Sieber C.M."/>
            <person name="Emerson J.B."/>
            <person name="Anantharaman K."/>
            <person name="Thomas B.C."/>
            <person name="Malmstrom R."/>
            <person name="Stieglmeier M."/>
            <person name="Klingl A."/>
            <person name="Woyke T."/>
            <person name="Ryan C.M."/>
            <person name="Banfield J.F."/>
        </authorList>
    </citation>
    <scope>NUCLEOTIDE SEQUENCE [LARGE SCALE GENOMIC DNA]</scope>
</reference>
<comment type="catalytic activity">
    <reaction evidence="14">
        <text>nicotinate beta-D-ribonucleotide + ATP + H(+) = deamido-NAD(+) + diphosphate</text>
        <dbReference type="Rhea" id="RHEA:22860"/>
        <dbReference type="ChEBI" id="CHEBI:15378"/>
        <dbReference type="ChEBI" id="CHEBI:30616"/>
        <dbReference type="ChEBI" id="CHEBI:33019"/>
        <dbReference type="ChEBI" id="CHEBI:57502"/>
        <dbReference type="ChEBI" id="CHEBI:58437"/>
        <dbReference type="EC" id="2.7.7.18"/>
    </reaction>
</comment>
<evidence type="ECO:0000313" key="18">
    <source>
        <dbReference type="Proteomes" id="UP000231493"/>
    </source>
</evidence>
<name>A0A2M7KAR9_9BACT</name>
<evidence type="ECO:0000256" key="6">
    <source>
        <dbReference type="ARBA" id="ARBA00022679"/>
    </source>
</evidence>
<dbReference type="PANTHER" id="PTHR39321:SF3">
    <property type="entry name" value="PHOSPHOPANTETHEINE ADENYLYLTRANSFERASE"/>
    <property type="match status" value="1"/>
</dbReference>
<evidence type="ECO:0000256" key="11">
    <source>
        <dbReference type="ARBA" id="ARBA00031253"/>
    </source>
</evidence>
<accession>A0A2M7KAR9</accession>
<sequence length="1643" mass="192525">MDKISTKKIYKKIFKRILTSDILGNISLEKGLVKKYIESPLFLKKLSSLIEKKDYSCKAVYSLGQDILVGIDKKHNPNNWLYQVYQFTLSQSFPEAVGLFNKYISDNCQKSFWLYLKLLRVISEFQKSSDDSTFQSKYPLNFLTSEEKSKLENPIEYKRFLKAFNSEYIYEMMKLSQEVLKYNTLDHICGVNWMALFIGRQLYDLGLPVNLDRVSGAAVGHDIGKYGCKGIEAERTPYLHYYYTDRWFKKHNISYIGHIAVNHSVWDLELENLPLESLILIYSDFRVKNVDNDPKKEISIFSLKDSFQIILNKLDNVNEEKRKRYYRVYAKLKDFEDYIINLGVKVSLENKKIYPGKKDKKPYYSLLHNQEVIQSIKFLSIEHNINLMYELRDESSLNSLLELARSEKNWNNLREYLQIFEEYSTYLTQKQKMITLRYLYEQLTHPEDEIRRRSSKLIGILIATFDEDYRKEIPYKVSLKPPAITSFDLLDRYLKYFLRPDHKKLPLHQVRIINSTDNMILSFFSNCRKNQLNNYRKIILKHYKKDLYLNEDIQLSLIKTAQYIPISSDEESLKVLFDYILKMLKKKDYNLRLTALEVVNNLISQLDKKSKFISSLRKIFSHNISSSVLPAENYLNIKIVKLLGLNKTMVEKYTEFYRRDMEKIQYIFLSNLKTSTSWIIKKIQIELLSEHTLNTKQEEIYTALHFCNILKVSGIEDIRNLAGKTLVNLMPGLSFEQRNDIAIELLRALEMEDYQFTKYIPYYLGQLILYLPPNELEELTDDLIEKIKQSDPKLSSLLLRTIGITIANYPQYRKRFSEKEKSYENRLGKIIGILLNGLVHYNLQVKQAAFRVIGREIFGSKHLSLEEKNHIFQLIAKKILTLLTPVNRENLMFLINCTGLNYIYKFISDYNFCKGSINLKAPVRIAFFPGAFDPFSLSHKEIVKAIEALGFEIYLAVDEFSWSKRTQPHLFRKNIINISIADELNVYLFPEDLPINIANPHDLKILRENFPLSEVYIVVGTDVILNASAYQKNRTENSVHTFPHIVFDRRTLPSANHKEEKIFQKSIEKMEKEVIHLNLTSHYEEISSSQIRTNIDENRDIFKLIDPLAQKYIYENSLYQREPQYKRVIQTISIEVQIIEGESITADLIEKLGQKIFSQYHQNDISKKFNEFTHKLNPRILLLRDVDHNGMILGFSVFHWVRSSILFQEFSNNLISEYIRENTFGHTIVIDGIFTITDAENRSELENLEQVILAETLSFCIEKDYNYAIFRNILNNYPSTSLNENLELMGFYRLPFSEKDNPVFVVNMSKPCIINLDTETIIKEPFGQNLNIKKSVIISRKKLLKSLTTFYPGNIVLPFNINLINQTIVKKICKLNNVPTTPLASRILGKSMCVPFGKILHKMVVPNTVTKSLHTEKIFAPNMKSFEIDAFSNYMSLENQVKMIHSFDRPVILIDDYLHKGYRIKTLEPLFKKYNIEVKKIIVGALSGSGKEIATILNRDVDWAYFIPNLSLWFNESELYPFIGGDALERKIRSQGNLVRSINWILPYTFPSFIKNISGKTIYNFSEVCIENSLTILEALENEYQVMQQRKLTLDHLGEVIIYPRYPDQGEDMDYNLNLSPSHYLRNDLELLRRTRGMADRER</sequence>
<dbReference type="EMBL" id="PFIP01000015">
    <property type="protein sequence ID" value="PIX35230.1"/>
    <property type="molecule type" value="Genomic_DNA"/>
</dbReference>
<dbReference type="InterPro" id="IPR011989">
    <property type="entry name" value="ARM-like"/>
</dbReference>
<protein>
    <recommendedName>
        <fullName evidence="4">nicotinate-nucleotide adenylyltransferase</fullName>
        <ecNumber evidence="4">2.7.7.18</ecNumber>
    </recommendedName>
    <alternativeName>
        <fullName evidence="13">Deamido-NAD(+) diphosphorylase</fullName>
    </alternativeName>
    <alternativeName>
        <fullName evidence="12">Deamido-NAD(+) pyrophosphorylase</fullName>
    </alternativeName>
    <alternativeName>
        <fullName evidence="11">Nicotinate mononucleotide adenylyltransferase</fullName>
    </alternativeName>
</protein>
<keyword evidence="6" id="KW-0808">Transferase</keyword>
<dbReference type="PANTHER" id="PTHR39321">
    <property type="entry name" value="NICOTINATE-NUCLEOTIDE ADENYLYLTRANSFERASE-RELATED"/>
    <property type="match status" value="1"/>
</dbReference>
<dbReference type="InterPro" id="IPR005248">
    <property type="entry name" value="NadD/NMNAT"/>
</dbReference>
<dbReference type="SUPFAM" id="SSF48371">
    <property type="entry name" value="ARM repeat"/>
    <property type="match status" value="1"/>
</dbReference>
<dbReference type="SUPFAM" id="SSF109604">
    <property type="entry name" value="HD-domain/PDEase-like"/>
    <property type="match status" value="1"/>
</dbReference>
<keyword evidence="8" id="KW-0547">Nucleotide-binding</keyword>
<evidence type="ECO:0000256" key="14">
    <source>
        <dbReference type="ARBA" id="ARBA00048721"/>
    </source>
</evidence>
<evidence type="ECO:0000256" key="2">
    <source>
        <dbReference type="ARBA" id="ARBA00005019"/>
    </source>
</evidence>
<evidence type="ECO:0000256" key="3">
    <source>
        <dbReference type="ARBA" id="ARBA00009014"/>
    </source>
</evidence>
<evidence type="ECO:0000313" key="17">
    <source>
        <dbReference type="EMBL" id="PIX35230.1"/>
    </source>
</evidence>
<comment type="similarity">
    <text evidence="3">Belongs to the NadD family.</text>
</comment>
<evidence type="ECO:0000256" key="8">
    <source>
        <dbReference type="ARBA" id="ARBA00022741"/>
    </source>
</evidence>
<evidence type="ECO:0000256" key="13">
    <source>
        <dbReference type="ARBA" id="ARBA00033353"/>
    </source>
</evidence>
<keyword evidence="15" id="KW-0175">Coiled coil</keyword>
<evidence type="ECO:0000259" key="16">
    <source>
        <dbReference type="Pfam" id="PF01467"/>
    </source>
</evidence>
<comment type="function">
    <text evidence="1">Catalyzes the reversible adenylation of nicotinate mononucleotide (NaMN) to nicotinic acid adenine dinucleotide (NaAD).</text>
</comment>
<dbReference type="SUPFAM" id="SSF52374">
    <property type="entry name" value="Nucleotidylyl transferase"/>
    <property type="match status" value="1"/>
</dbReference>
<dbReference type="InterPro" id="IPR016024">
    <property type="entry name" value="ARM-type_fold"/>
</dbReference>
<keyword evidence="9" id="KW-0067">ATP-binding</keyword>
<gene>
    <name evidence="17" type="ORF">COZ58_00780</name>
</gene>
<dbReference type="GO" id="GO:0004515">
    <property type="term" value="F:nicotinate-nucleotide adenylyltransferase activity"/>
    <property type="evidence" value="ECO:0007669"/>
    <property type="project" value="UniProtKB-EC"/>
</dbReference>
<proteinExistence type="inferred from homology"/>
<keyword evidence="5" id="KW-0662">Pyridine nucleotide biosynthesis</keyword>
<dbReference type="InterPro" id="IPR014729">
    <property type="entry name" value="Rossmann-like_a/b/a_fold"/>
</dbReference>